<evidence type="ECO:0000313" key="8">
    <source>
        <dbReference type="EMBL" id="KKM20675.1"/>
    </source>
</evidence>
<dbReference type="SMART" id="SM00887">
    <property type="entry name" value="EB_dh"/>
    <property type="match status" value="1"/>
</dbReference>
<dbReference type="SUPFAM" id="SSF49344">
    <property type="entry name" value="CBD9-like"/>
    <property type="match status" value="1"/>
</dbReference>
<reference evidence="8" key="1">
    <citation type="journal article" date="2015" name="Nature">
        <title>Complex archaea that bridge the gap between prokaryotes and eukaryotes.</title>
        <authorList>
            <person name="Spang A."/>
            <person name="Saw J.H."/>
            <person name="Jorgensen S.L."/>
            <person name="Zaremba-Niedzwiedzka K."/>
            <person name="Martijn J."/>
            <person name="Lind A.E."/>
            <person name="van Eijk R."/>
            <person name="Schleper C."/>
            <person name="Guy L."/>
            <person name="Ettema T.J."/>
        </authorList>
    </citation>
    <scope>NUCLEOTIDE SEQUENCE</scope>
</reference>
<feature type="transmembrane region" description="Helical" evidence="6">
    <location>
        <begin position="294"/>
        <end position="316"/>
    </location>
</feature>
<evidence type="ECO:0000256" key="3">
    <source>
        <dbReference type="ARBA" id="ARBA00022723"/>
    </source>
</evidence>
<keyword evidence="3" id="KW-0479">Metal-binding</keyword>
<protein>
    <recommendedName>
        <fullName evidence="7">Cytochrome c-552/DMSO reductase-like haem-binding domain-containing protein</fullName>
    </recommendedName>
</protein>
<dbReference type="GO" id="GO:0046872">
    <property type="term" value="F:metal ion binding"/>
    <property type="evidence" value="ECO:0007669"/>
    <property type="project" value="UniProtKB-KW"/>
</dbReference>
<gene>
    <name evidence="8" type="ORF">LCGC14_1643100</name>
</gene>
<organism evidence="8">
    <name type="scientific">marine sediment metagenome</name>
    <dbReference type="NCBI Taxonomy" id="412755"/>
    <lineage>
        <taxon>unclassified sequences</taxon>
        <taxon>metagenomes</taxon>
        <taxon>ecological metagenomes</taxon>
    </lineage>
</organism>
<sequence length="323" mass="35134">MHSSPRWTVAGITLLALIAATALTLTDMRLASSQTVTLVAKRSELDIPLDDPFDGAWRRANPVEAPLSAQNITPPKGGGDRTVTARALHDGERLYVLLEWEDDSQDTLVSRQTEFSDAAAVQFPVSEGEAVPSFCMGDPTSPVNVWQWKAAWQADIDQGFVDVQDAYPDMQVDLYPFEDEEVFYPARAVGNVFARENRTTPVDNLLAGSFGTLTQAPDQLVQGSGEWRDGKWRVLFARDLTADGDYSQFAEEESTNVAFAVWDGASGERDGIKSVSQFLTLEVSPEVAEAGGGVTVWLIVLVVLGGTVLALVLALYGRQHGKE</sequence>
<dbReference type="EMBL" id="LAZR01013716">
    <property type="protein sequence ID" value="KKM20675.1"/>
    <property type="molecule type" value="Genomic_DNA"/>
</dbReference>
<dbReference type="Gene3D" id="2.60.40.1190">
    <property type="match status" value="1"/>
</dbReference>
<evidence type="ECO:0000256" key="4">
    <source>
        <dbReference type="ARBA" id="ARBA00022982"/>
    </source>
</evidence>
<dbReference type="Pfam" id="PF09459">
    <property type="entry name" value="EB_dh"/>
    <property type="match status" value="1"/>
</dbReference>
<accession>A0A0F9KYU3</accession>
<keyword evidence="6" id="KW-0812">Transmembrane</keyword>
<feature type="domain" description="Cytochrome c-552/DMSO reductase-like haem-binding" evidence="7">
    <location>
        <begin position="54"/>
        <end position="274"/>
    </location>
</feature>
<comment type="caution">
    <text evidence="8">The sequence shown here is derived from an EMBL/GenBank/DDBJ whole genome shotgun (WGS) entry which is preliminary data.</text>
</comment>
<evidence type="ECO:0000256" key="6">
    <source>
        <dbReference type="SAM" id="Phobius"/>
    </source>
</evidence>
<dbReference type="AlphaFoldDB" id="A0A0F9KYU3"/>
<keyword evidence="4" id="KW-0249">Electron transport</keyword>
<evidence type="ECO:0000256" key="2">
    <source>
        <dbReference type="ARBA" id="ARBA00022617"/>
    </source>
</evidence>
<evidence type="ECO:0000259" key="7">
    <source>
        <dbReference type="SMART" id="SM00887"/>
    </source>
</evidence>
<dbReference type="InterPro" id="IPR019020">
    <property type="entry name" value="Cyt-c552/DMSO_Rdtase_haem-bd"/>
</dbReference>
<keyword evidence="2" id="KW-0349">Heme</keyword>
<name>A0A0F9KYU3_9ZZZZ</name>
<dbReference type="GO" id="GO:0020037">
    <property type="term" value="F:heme binding"/>
    <property type="evidence" value="ECO:0007669"/>
    <property type="project" value="InterPro"/>
</dbReference>
<keyword evidence="6" id="KW-0472">Membrane</keyword>
<evidence type="ECO:0000256" key="1">
    <source>
        <dbReference type="ARBA" id="ARBA00022448"/>
    </source>
</evidence>
<keyword evidence="5" id="KW-0408">Iron</keyword>
<keyword evidence="1" id="KW-0813">Transport</keyword>
<proteinExistence type="predicted"/>
<evidence type="ECO:0000256" key="5">
    <source>
        <dbReference type="ARBA" id="ARBA00023004"/>
    </source>
</evidence>
<keyword evidence="6" id="KW-1133">Transmembrane helix</keyword>